<dbReference type="Gene3D" id="2.40.50.140">
    <property type="entry name" value="Nucleic acid-binding proteins"/>
    <property type="match status" value="1"/>
</dbReference>
<evidence type="ECO:0000256" key="8">
    <source>
        <dbReference type="ARBA" id="ARBA00022741"/>
    </source>
</evidence>
<dbReference type="SUPFAM" id="SSF50249">
    <property type="entry name" value="Nucleic acid-binding proteins"/>
    <property type="match status" value="1"/>
</dbReference>
<evidence type="ECO:0000256" key="5">
    <source>
        <dbReference type="ARBA" id="ARBA00022664"/>
    </source>
</evidence>
<proteinExistence type="inferred from homology"/>
<evidence type="ECO:0000256" key="15">
    <source>
        <dbReference type="ARBA" id="ARBA00047082"/>
    </source>
</evidence>
<evidence type="ECO:0000256" key="7">
    <source>
        <dbReference type="ARBA" id="ARBA00022695"/>
    </source>
</evidence>
<dbReference type="CDD" id="cd07895">
    <property type="entry name" value="Adenylation_mRNA_capping"/>
    <property type="match status" value="1"/>
</dbReference>
<name>R4XNN4_TAPDE</name>
<feature type="domain" description="mRNA capping enzyme adenylation" evidence="17">
    <location>
        <begin position="39"/>
        <end position="233"/>
    </location>
</feature>
<evidence type="ECO:0000256" key="2">
    <source>
        <dbReference type="ARBA" id="ARBA00010237"/>
    </source>
</evidence>
<accession>R4XNN4</accession>
<evidence type="ECO:0000256" key="4">
    <source>
        <dbReference type="ARBA" id="ARBA00019171"/>
    </source>
</evidence>
<dbReference type="OrthoDB" id="200924at2759"/>
<comment type="similarity">
    <text evidence="2">Belongs to the eukaryotic GTase family.</text>
</comment>
<keyword evidence="20" id="KW-1185">Reference proteome</keyword>
<dbReference type="Gene3D" id="3.30.470.30">
    <property type="entry name" value="DNA ligase/mRNA capping enzyme"/>
    <property type="match status" value="1"/>
</dbReference>
<protein>
    <recommendedName>
        <fullName evidence="4">mRNA-capping enzyme subunit alpha</fullName>
        <ecNumber evidence="3">2.7.7.50</ecNumber>
    </recommendedName>
    <alternativeName>
        <fullName evidence="12">GTP--RNA guanylyltransferase</fullName>
    </alternativeName>
    <alternativeName>
        <fullName evidence="13">mRNA guanylyltransferase</fullName>
    </alternativeName>
</protein>
<dbReference type="Proteomes" id="UP000013776">
    <property type="component" value="Unassembled WGS sequence"/>
</dbReference>
<evidence type="ECO:0000256" key="9">
    <source>
        <dbReference type="ARBA" id="ARBA00023042"/>
    </source>
</evidence>
<keyword evidence="5" id="KW-0507">mRNA processing</keyword>
<keyword evidence="9" id="KW-0506">mRNA capping</keyword>
<dbReference type="eggNOG" id="KOG2386">
    <property type="taxonomic scope" value="Eukaryota"/>
</dbReference>
<evidence type="ECO:0000256" key="6">
    <source>
        <dbReference type="ARBA" id="ARBA00022679"/>
    </source>
</evidence>
<dbReference type="InterPro" id="IPR017075">
    <property type="entry name" value="mRNA_cap_enzyme_alpha"/>
</dbReference>
<gene>
    <name evidence="19" type="ORF">TAPDE_005399</name>
</gene>
<dbReference type="InterPro" id="IPR012340">
    <property type="entry name" value="NA-bd_OB-fold"/>
</dbReference>
<sequence length="381" mass="44631">MAGDPPPIPGTLLLGPEAERRRQDVARLLRCGNHFPGAQPVSFTSKHLRTLVEEDYYVCEKSDGTRLLMYCTETDDDREVVFLVDRKNSYYAIPRLHFPLPNDKTCKTFHKDTILDGELVLDIVDGQKRLVYLTFDLLMYQGKDMRSRDLAGRLGKLKDLFLQPLNKFLKANPEQRKRFPFQVEFKYMQLSYGIEMMYREIIPKLNHGNDGLVFTSQKAPYTSGTDESLLKWKPAEENSVDFMLRMKFRERPDGSENFEAVPDLGLFAYYGEDRRTRSEDYRFYEQMFVDEHDWARLKEEGIRRNGLEGLIVECNKDKEGRWRFMRVRDDKQHANHISIVAKVLDSIRDGVTMEQLLAQSYGMRKAYKERHAPKAEKLIDQ</sequence>
<evidence type="ECO:0000256" key="1">
    <source>
        <dbReference type="ARBA" id="ARBA00004123"/>
    </source>
</evidence>
<dbReference type="EMBL" id="CAHR02000328">
    <property type="protein sequence ID" value="CCG84856.1"/>
    <property type="molecule type" value="Genomic_DNA"/>
</dbReference>
<dbReference type="PIRSF" id="PIRSF036959">
    <property type="entry name" value="mRNA_cap_alpha"/>
    <property type="match status" value="1"/>
</dbReference>
<dbReference type="VEuPathDB" id="FungiDB:TAPDE_005399"/>
<dbReference type="GO" id="GO:0031533">
    <property type="term" value="C:mRNA capping enzyme complex"/>
    <property type="evidence" value="ECO:0007669"/>
    <property type="project" value="InterPro"/>
</dbReference>
<dbReference type="InterPro" id="IPR001339">
    <property type="entry name" value="mRNA_cap_enzyme_adenylation"/>
</dbReference>
<evidence type="ECO:0000256" key="3">
    <source>
        <dbReference type="ARBA" id="ARBA00012475"/>
    </source>
</evidence>
<evidence type="ECO:0000256" key="11">
    <source>
        <dbReference type="ARBA" id="ARBA00023242"/>
    </source>
</evidence>
<keyword evidence="11" id="KW-0539">Nucleus</keyword>
<organism evidence="19 20">
    <name type="scientific">Taphrina deformans (strain PYCC 5710 / ATCC 11124 / CBS 356.35 / IMI 108563 / JCM 9778 / NBRC 8474)</name>
    <name type="common">Peach leaf curl fungus</name>
    <name type="synonym">Lalaria deformans</name>
    <dbReference type="NCBI Taxonomy" id="1097556"/>
    <lineage>
        <taxon>Eukaryota</taxon>
        <taxon>Fungi</taxon>
        <taxon>Dikarya</taxon>
        <taxon>Ascomycota</taxon>
        <taxon>Taphrinomycotina</taxon>
        <taxon>Taphrinomycetes</taxon>
        <taxon>Taphrinales</taxon>
        <taxon>Taphrinaceae</taxon>
        <taxon>Taphrina</taxon>
    </lineage>
</organism>
<dbReference type="PANTHER" id="PTHR10367">
    <property type="entry name" value="MRNA-CAPPING ENZYME"/>
    <property type="match status" value="1"/>
</dbReference>
<reference evidence="19 20" key="1">
    <citation type="journal article" date="2013" name="MBio">
        <title>Genome sequencing of the plant pathogen Taphrina deformans, the causal agent of peach leaf curl.</title>
        <authorList>
            <person name="Cisse O.H."/>
            <person name="Almeida J.M.G.C.F."/>
            <person name="Fonseca A."/>
            <person name="Kumar A.A."/>
            <person name="Salojaervi J."/>
            <person name="Overmyer K."/>
            <person name="Hauser P.M."/>
            <person name="Pagni M."/>
        </authorList>
    </citation>
    <scope>NUCLEOTIDE SEQUENCE [LARGE SCALE GENOMIC DNA]</scope>
    <source>
        <strain evidence="20">PYCC 5710 / ATCC 11124 / CBS 356.35 / IMI 108563 / JCM 9778 / NBRC 8474</strain>
    </source>
</reference>
<keyword evidence="7" id="KW-0548">Nucleotidyltransferase</keyword>
<evidence type="ECO:0000256" key="16">
    <source>
        <dbReference type="PIRSR" id="PIRSR036959-1"/>
    </source>
</evidence>
<dbReference type="GO" id="GO:0005525">
    <property type="term" value="F:GTP binding"/>
    <property type="evidence" value="ECO:0007669"/>
    <property type="project" value="UniProtKB-KW"/>
</dbReference>
<dbReference type="AlphaFoldDB" id="R4XNN4"/>
<dbReference type="STRING" id="1097556.R4XNN4"/>
<dbReference type="InterPro" id="IPR013846">
    <property type="entry name" value="mRNA_cap_enzyme_C"/>
</dbReference>
<evidence type="ECO:0000256" key="12">
    <source>
        <dbReference type="ARBA" id="ARBA00029909"/>
    </source>
</evidence>
<keyword evidence="10" id="KW-0342">GTP-binding</keyword>
<dbReference type="Pfam" id="PF03919">
    <property type="entry name" value="mRNA_cap_C"/>
    <property type="match status" value="1"/>
</dbReference>
<evidence type="ECO:0000256" key="14">
    <source>
        <dbReference type="ARBA" id="ARBA00044624"/>
    </source>
</evidence>
<comment type="subcellular location">
    <subcellularLocation>
        <location evidence="1">Nucleus</location>
    </subcellularLocation>
</comment>
<dbReference type="GO" id="GO:0006370">
    <property type="term" value="P:7-methylguanosine mRNA capping"/>
    <property type="evidence" value="ECO:0007669"/>
    <property type="project" value="UniProtKB-KW"/>
</dbReference>
<dbReference type="EC" id="2.7.7.50" evidence="3"/>
<feature type="domain" description="mRNA capping enzyme C-terminal" evidence="18">
    <location>
        <begin position="237"/>
        <end position="357"/>
    </location>
</feature>
<evidence type="ECO:0000313" key="20">
    <source>
        <dbReference type="Proteomes" id="UP000013776"/>
    </source>
</evidence>
<feature type="active site" description="N6-GMP-lysine intermediate" evidence="16">
    <location>
        <position position="61"/>
    </location>
</feature>
<evidence type="ECO:0000256" key="13">
    <source>
        <dbReference type="ARBA" id="ARBA00030702"/>
    </source>
</evidence>
<keyword evidence="6" id="KW-0808">Transferase</keyword>
<comment type="subunit">
    <text evidence="15">Heterodimer. The mRNA-capping enzyme is composed of two separate chains alpha and beta, respectively a mRNA guanylyltransferase and an mRNA 5'-triphosphate monophosphatase.</text>
</comment>
<comment type="caution">
    <text evidence="19">The sequence shown here is derived from an EMBL/GenBank/DDBJ whole genome shotgun (WGS) entry which is preliminary data.</text>
</comment>
<dbReference type="InterPro" id="IPR051029">
    <property type="entry name" value="mRNA_Capping_Enz/RNA_Phosphat"/>
</dbReference>
<dbReference type="Pfam" id="PF01331">
    <property type="entry name" value="mRNA_cap_enzyme"/>
    <property type="match status" value="1"/>
</dbReference>
<dbReference type="GO" id="GO:0004484">
    <property type="term" value="F:mRNA guanylyltransferase activity"/>
    <property type="evidence" value="ECO:0007669"/>
    <property type="project" value="UniProtKB-EC"/>
</dbReference>
<evidence type="ECO:0000259" key="18">
    <source>
        <dbReference type="Pfam" id="PF03919"/>
    </source>
</evidence>
<dbReference type="SUPFAM" id="SSF56091">
    <property type="entry name" value="DNA ligase/mRNA capping enzyme, catalytic domain"/>
    <property type="match status" value="1"/>
</dbReference>
<keyword evidence="8" id="KW-0547">Nucleotide-binding</keyword>
<evidence type="ECO:0000259" key="17">
    <source>
        <dbReference type="Pfam" id="PF01331"/>
    </source>
</evidence>
<evidence type="ECO:0000313" key="19">
    <source>
        <dbReference type="EMBL" id="CCG84856.1"/>
    </source>
</evidence>
<dbReference type="PANTHER" id="PTHR10367:SF17">
    <property type="entry name" value="MRNA-CAPPING ENZYME"/>
    <property type="match status" value="1"/>
</dbReference>
<dbReference type="GO" id="GO:0005524">
    <property type="term" value="F:ATP binding"/>
    <property type="evidence" value="ECO:0007669"/>
    <property type="project" value="InterPro"/>
</dbReference>
<comment type="catalytic activity">
    <reaction evidence="14">
        <text>a 5'-end diphospho-ribonucleoside in mRNA + GTP + H(+) = a 5'-end (5'-triphosphoguanosine)-ribonucleoside in mRNA + diphosphate</text>
        <dbReference type="Rhea" id="RHEA:67012"/>
        <dbReference type="Rhea" id="RHEA-COMP:17165"/>
        <dbReference type="Rhea" id="RHEA-COMP:17166"/>
        <dbReference type="ChEBI" id="CHEBI:15378"/>
        <dbReference type="ChEBI" id="CHEBI:33019"/>
        <dbReference type="ChEBI" id="CHEBI:37565"/>
        <dbReference type="ChEBI" id="CHEBI:167616"/>
        <dbReference type="ChEBI" id="CHEBI:167617"/>
        <dbReference type="EC" id="2.7.7.50"/>
    </reaction>
    <physiologicalReaction direction="left-to-right" evidence="14">
        <dbReference type="Rhea" id="RHEA:67013"/>
    </physiologicalReaction>
</comment>
<evidence type="ECO:0000256" key="10">
    <source>
        <dbReference type="ARBA" id="ARBA00023134"/>
    </source>
</evidence>